<gene>
    <name evidence="2" type="ORF">IPO85_17750</name>
</gene>
<accession>A0A9D7XEN9</accession>
<feature type="domain" description="Outer membrane protein beta-barrel" evidence="1">
    <location>
        <begin position="23"/>
        <end position="173"/>
    </location>
</feature>
<evidence type="ECO:0000313" key="2">
    <source>
        <dbReference type="EMBL" id="MBK9719319.1"/>
    </source>
</evidence>
<dbReference type="Pfam" id="PF13568">
    <property type="entry name" value="OMP_b-brl_2"/>
    <property type="match status" value="1"/>
</dbReference>
<sequence length="202" mass="23141">MKTLNLFFLMFILSLYIIESEAQIRLGLEAGINVSNVNRNLIPKFEGIYPYKPIAGFQCGIKLKHQFREKNQISIGIGYAERGGRDLAIGDPFIGPYINRSNFVQFPLIYERECLFKHFRLGLGLINSYELYSQTSIINDDLSSERKYGIDVQILTSYNFSPALSVNLDFLYGSLLDHITFTEDLTHSVLSLSLSYNFKLRN</sequence>
<evidence type="ECO:0000313" key="3">
    <source>
        <dbReference type="Proteomes" id="UP000808349"/>
    </source>
</evidence>
<protein>
    <submittedName>
        <fullName evidence="2">Outer membrane beta-barrel protein</fullName>
    </submittedName>
</protein>
<dbReference type="AlphaFoldDB" id="A0A9D7XEN9"/>
<organism evidence="2 3">
    <name type="scientific">Candidatus Defluviibacterium haderslevense</name>
    <dbReference type="NCBI Taxonomy" id="2981993"/>
    <lineage>
        <taxon>Bacteria</taxon>
        <taxon>Pseudomonadati</taxon>
        <taxon>Bacteroidota</taxon>
        <taxon>Saprospiria</taxon>
        <taxon>Saprospirales</taxon>
        <taxon>Saprospiraceae</taxon>
        <taxon>Candidatus Defluviibacterium</taxon>
    </lineage>
</organism>
<name>A0A9D7XEN9_9BACT</name>
<dbReference type="InterPro" id="IPR025665">
    <property type="entry name" value="Beta-barrel_OMP_2"/>
</dbReference>
<evidence type="ECO:0000259" key="1">
    <source>
        <dbReference type="Pfam" id="PF13568"/>
    </source>
</evidence>
<dbReference type="EMBL" id="JADKFW010000018">
    <property type="protein sequence ID" value="MBK9719319.1"/>
    <property type="molecule type" value="Genomic_DNA"/>
</dbReference>
<comment type="caution">
    <text evidence="2">The sequence shown here is derived from an EMBL/GenBank/DDBJ whole genome shotgun (WGS) entry which is preliminary data.</text>
</comment>
<proteinExistence type="predicted"/>
<reference evidence="2 3" key="1">
    <citation type="submission" date="2020-10" db="EMBL/GenBank/DDBJ databases">
        <title>Connecting structure to function with the recovery of over 1000 high-quality activated sludge metagenome-assembled genomes encoding full-length rRNA genes using long-read sequencing.</title>
        <authorList>
            <person name="Singleton C.M."/>
            <person name="Petriglieri F."/>
            <person name="Kristensen J.M."/>
            <person name="Kirkegaard R.H."/>
            <person name="Michaelsen T.Y."/>
            <person name="Andersen M.H."/>
            <person name="Karst S.M."/>
            <person name="Dueholm M.S."/>
            <person name="Nielsen P.H."/>
            <person name="Albertsen M."/>
        </authorList>
    </citation>
    <scope>NUCLEOTIDE SEQUENCE [LARGE SCALE GENOMIC DNA]</scope>
    <source>
        <strain evidence="2">Ribe_18-Q3-R11-54_BAT3C.373</strain>
    </source>
</reference>
<dbReference type="Proteomes" id="UP000808349">
    <property type="component" value="Unassembled WGS sequence"/>
</dbReference>